<sequence>MLRGPGLGAIAFLALGAALGAGSGAAFALLLAPANKVGSVTGVTGGLGGFVPPLVMGSLYGAYDSYAVGLAAVAAAALAFTGTGVRHALTGAPRRGPAEQNDGAAQPTTAVARLRVTGTVETSSRRRPSTSPG</sequence>
<keyword evidence="2" id="KW-0812">Transmembrane</keyword>
<evidence type="ECO:0000256" key="2">
    <source>
        <dbReference type="SAM" id="Phobius"/>
    </source>
</evidence>
<gene>
    <name evidence="3" type="primary">narK2</name>
    <name evidence="3" type="ORF">S1361_34175</name>
</gene>
<name>A0ABX7U2R4_STRCY</name>
<proteinExistence type="predicted"/>
<protein>
    <submittedName>
        <fullName evidence="3">Nitrate/nitrite transporter NarK2</fullName>
    </submittedName>
</protein>
<keyword evidence="2" id="KW-1133">Transmembrane helix</keyword>
<accession>A0ABX7U2R4</accession>
<dbReference type="Gene3D" id="1.20.1250.20">
    <property type="entry name" value="MFS general substrate transporter like domains"/>
    <property type="match status" value="1"/>
</dbReference>
<organism evidence="3 4">
    <name type="scientific">Streptomyces cyanogenus</name>
    <dbReference type="NCBI Taxonomy" id="80860"/>
    <lineage>
        <taxon>Bacteria</taxon>
        <taxon>Bacillati</taxon>
        <taxon>Actinomycetota</taxon>
        <taxon>Actinomycetes</taxon>
        <taxon>Kitasatosporales</taxon>
        <taxon>Streptomycetaceae</taxon>
        <taxon>Streptomyces</taxon>
    </lineage>
</organism>
<dbReference type="EMBL" id="CP071839">
    <property type="protein sequence ID" value="QTE02429.1"/>
    <property type="molecule type" value="Genomic_DNA"/>
</dbReference>
<dbReference type="InterPro" id="IPR036259">
    <property type="entry name" value="MFS_trans_sf"/>
</dbReference>
<dbReference type="Proteomes" id="UP000663908">
    <property type="component" value="Chromosome"/>
</dbReference>
<feature type="transmembrane region" description="Helical" evidence="2">
    <location>
        <begin position="66"/>
        <end position="85"/>
    </location>
</feature>
<feature type="region of interest" description="Disordered" evidence="1">
    <location>
        <begin position="89"/>
        <end position="133"/>
    </location>
</feature>
<evidence type="ECO:0000313" key="3">
    <source>
        <dbReference type="EMBL" id="QTE02429.1"/>
    </source>
</evidence>
<evidence type="ECO:0000313" key="4">
    <source>
        <dbReference type="Proteomes" id="UP000663908"/>
    </source>
</evidence>
<evidence type="ECO:0000256" key="1">
    <source>
        <dbReference type="SAM" id="MobiDB-lite"/>
    </source>
</evidence>
<keyword evidence="2" id="KW-0472">Membrane</keyword>
<keyword evidence="4" id="KW-1185">Reference proteome</keyword>
<reference evidence="3 4" key="1">
    <citation type="submission" date="2021-03" db="EMBL/GenBank/DDBJ databases">
        <title>Complete genome sequence of Streptomyces cyanogenus S136, producer of anticancer angucycline landomycin A.</title>
        <authorList>
            <person name="Hrab P."/>
            <person name="Ruckert C."/>
            <person name="Busche T."/>
            <person name="Ostash I."/>
            <person name="Kalinowski J."/>
            <person name="Fedorenko V."/>
            <person name="Yushchuk O."/>
            <person name="Ostash B."/>
        </authorList>
    </citation>
    <scope>NUCLEOTIDE SEQUENCE [LARGE SCALE GENOMIC DNA]</scope>
    <source>
        <strain evidence="3 4">S136</strain>
    </source>
</reference>